<dbReference type="PRINTS" id="PR00773">
    <property type="entry name" value="GRPEPROTEIN"/>
</dbReference>
<dbReference type="GO" id="GO:0005737">
    <property type="term" value="C:cytoplasm"/>
    <property type="evidence" value="ECO:0007669"/>
    <property type="project" value="UniProtKB-SubCell"/>
</dbReference>
<reference evidence="14" key="1">
    <citation type="submission" date="2020-10" db="EMBL/GenBank/DDBJ databases">
        <title>Taxonomic study of unclassified bacteria belonging to the class Ktedonobacteria.</title>
        <authorList>
            <person name="Yabe S."/>
            <person name="Wang C.M."/>
            <person name="Zheng Y."/>
            <person name="Sakai Y."/>
            <person name="Cavaletti L."/>
            <person name="Monciardini P."/>
            <person name="Donadio S."/>
        </authorList>
    </citation>
    <scope>NUCLEOTIDE SEQUENCE</scope>
    <source>
        <strain evidence="14">SOSP1-1</strain>
    </source>
</reference>
<accession>A0A8J3MN57</accession>
<dbReference type="GO" id="GO:0051082">
    <property type="term" value="F:unfolded protein binding"/>
    <property type="evidence" value="ECO:0007669"/>
    <property type="project" value="TreeGrafter"/>
</dbReference>
<keyword evidence="5 10" id="KW-0346">Stress response</keyword>
<comment type="subcellular location">
    <subcellularLocation>
        <location evidence="1 10">Cytoplasm</location>
    </subcellularLocation>
</comment>
<evidence type="ECO:0000313" key="15">
    <source>
        <dbReference type="Proteomes" id="UP000612362"/>
    </source>
</evidence>
<dbReference type="PANTHER" id="PTHR21237:SF23">
    <property type="entry name" value="GRPE PROTEIN HOMOLOG, MITOCHONDRIAL"/>
    <property type="match status" value="1"/>
</dbReference>
<proteinExistence type="inferred from homology"/>
<dbReference type="AlphaFoldDB" id="A0A8J3MN57"/>
<dbReference type="FunFam" id="2.30.22.10:FF:000001">
    <property type="entry name" value="Protein GrpE"/>
    <property type="match status" value="1"/>
</dbReference>
<dbReference type="InterPro" id="IPR000740">
    <property type="entry name" value="GrpE"/>
</dbReference>
<dbReference type="Gene3D" id="2.30.22.10">
    <property type="entry name" value="Head domain of nucleotide exchange factor GrpE"/>
    <property type="match status" value="1"/>
</dbReference>
<dbReference type="Gene3D" id="3.90.20.20">
    <property type="match status" value="1"/>
</dbReference>
<evidence type="ECO:0000256" key="12">
    <source>
        <dbReference type="RuleBase" id="RU004478"/>
    </source>
</evidence>
<feature type="compositionally biased region" description="Basic and acidic residues" evidence="13">
    <location>
        <begin position="19"/>
        <end position="31"/>
    </location>
</feature>
<evidence type="ECO:0000256" key="8">
    <source>
        <dbReference type="ARBA" id="ARBA00072274"/>
    </source>
</evidence>
<keyword evidence="15" id="KW-1185">Reference proteome</keyword>
<comment type="similarity">
    <text evidence="2 10 12">Belongs to the GrpE family.</text>
</comment>
<dbReference type="Proteomes" id="UP000612362">
    <property type="component" value="Unassembled WGS sequence"/>
</dbReference>
<comment type="caution">
    <text evidence="14">The sequence shown here is derived from an EMBL/GenBank/DDBJ whole genome shotgun (WGS) entry which is preliminary data.</text>
</comment>
<dbReference type="PROSITE" id="PS01071">
    <property type="entry name" value="GRPE"/>
    <property type="match status" value="1"/>
</dbReference>
<feature type="region of interest" description="Disordered" evidence="13">
    <location>
        <begin position="1"/>
        <end position="54"/>
    </location>
</feature>
<dbReference type="InterPro" id="IPR009012">
    <property type="entry name" value="GrpE_head"/>
</dbReference>
<sequence length="218" mass="23915">MEQKPLIKGNQFLSPKQAKTQEKSKGNKDVSDQPTMRTEAVAGQGEQGANGDYPAPEVAALERELADAQRQAGEYLNMSQRIQADFVNFKRRAAQEQTDSRAQAQAQLLEQLLPVLDDLGRAMLVMPAELAQNPWAQGIQIAARQLNTTLQQLGLRQIGTPGEPFNPQWHEALMQEPRPDQPEGSVVQVFRPGYALGERIIRPAQVTVAGPATNGQGQ</sequence>
<evidence type="ECO:0000256" key="2">
    <source>
        <dbReference type="ARBA" id="ARBA00009054"/>
    </source>
</evidence>
<evidence type="ECO:0000256" key="3">
    <source>
        <dbReference type="ARBA" id="ARBA00011738"/>
    </source>
</evidence>
<dbReference type="GO" id="GO:0006457">
    <property type="term" value="P:protein folding"/>
    <property type="evidence" value="ECO:0007669"/>
    <property type="project" value="InterPro"/>
</dbReference>
<comment type="function">
    <text evidence="7 10 11">Participates actively in the response to hyperosmotic and heat shock by preventing the aggregation of stress-denatured proteins, in association with DnaK and GrpE. It is the nucleotide exchange factor for DnaK and may function as a thermosensor. Unfolded proteins bind initially to DnaJ; upon interaction with the DnaJ-bound protein, DnaK hydrolyzes its bound ATP, resulting in the formation of a stable complex. GrpE releases ADP from DnaK; ATP binding to DnaK triggers the release of the substrate protein, thus completing the reaction cycle. Several rounds of ATP-dependent interactions between DnaJ, DnaK and GrpE are required for fully efficient folding.</text>
</comment>
<keyword evidence="4 10" id="KW-0963">Cytoplasm</keyword>
<evidence type="ECO:0000256" key="9">
    <source>
        <dbReference type="ARBA" id="ARBA00076414"/>
    </source>
</evidence>
<evidence type="ECO:0000256" key="4">
    <source>
        <dbReference type="ARBA" id="ARBA00022490"/>
    </source>
</evidence>
<evidence type="ECO:0000256" key="7">
    <source>
        <dbReference type="ARBA" id="ARBA00053401"/>
    </source>
</evidence>
<dbReference type="Pfam" id="PF01025">
    <property type="entry name" value="GrpE"/>
    <property type="match status" value="1"/>
</dbReference>
<gene>
    <name evidence="14" type="primary">grpE_1</name>
    <name evidence="10" type="synonym">grpE</name>
    <name evidence="14" type="ORF">KSX_05200</name>
</gene>
<organism evidence="14 15">
    <name type="scientific">Ktedonospora formicarum</name>
    <dbReference type="NCBI Taxonomy" id="2778364"/>
    <lineage>
        <taxon>Bacteria</taxon>
        <taxon>Bacillati</taxon>
        <taxon>Chloroflexota</taxon>
        <taxon>Ktedonobacteria</taxon>
        <taxon>Ktedonobacterales</taxon>
        <taxon>Ktedonobacteraceae</taxon>
        <taxon>Ktedonospora</taxon>
    </lineage>
</organism>
<dbReference type="SUPFAM" id="SSF51064">
    <property type="entry name" value="Head domain of nucleotide exchange factor GrpE"/>
    <property type="match status" value="1"/>
</dbReference>
<dbReference type="InterPro" id="IPR013805">
    <property type="entry name" value="GrpE_CC"/>
</dbReference>
<evidence type="ECO:0000256" key="5">
    <source>
        <dbReference type="ARBA" id="ARBA00023016"/>
    </source>
</evidence>
<dbReference type="HAMAP" id="MF_01151">
    <property type="entry name" value="GrpE"/>
    <property type="match status" value="1"/>
</dbReference>
<evidence type="ECO:0000256" key="10">
    <source>
        <dbReference type="HAMAP-Rule" id="MF_01151"/>
    </source>
</evidence>
<dbReference type="GO" id="GO:0000774">
    <property type="term" value="F:adenyl-nucleotide exchange factor activity"/>
    <property type="evidence" value="ECO:0007669"/>
    <property type="project" value="InterPro"/>
</dbReference>
<dbReference type="PANTHER" id="PTHR21237">
    <property type="entry name" value="GRPE PROTEIN"/>
    <property type="match status" value="1"/>
</dbReference>
<dbReference type="CDD" id="cd00446">
    <property type="entry name" value="GrpE"/>
    <property type="match status" value="1"/>
</dbReference>
<dbReference type="SUPFAM" id="SSF58014">
    <property type="entry name" value="Coiled-coil domain of nucleotide exchange factor GrpE"/>
    <property type="match status" value="1"/>
</dbReference>
<evidence type="ECO:0000256" key="6">
    <source>
        <dbReference type="ARBA" id="ARBA00023186"/>
    </source>
</evidence>
<evidence type="ECO:0000256" key="1">
    <source>
        <dbReference type="ARBA" id="ARBA00004496"/>
    </source>
</evidence>
<dbReference type="GO" id="GO:0042803">
    <property type="term" value="F:protein homodimerization activity"/>
    <property type="evidence" value="ECO:0007669"/>
    <property type="project" value="InterPro"/>
</dbReference>
<protein>
    <recommendedName>
        <fullName evidence="8 10">Protein GrpE</fullName>
    </recommendedName>
    <alternativeName>
        <fullName evidence="9 10">HSP-70 cofactor</fullName>
    </alternativeName>
</protein>
<dbReference type="GO" id="GO:0051087">
    <property type="term" value="F:protein-folding chaperone binding"/>
    <property type="evidence" value="ECO:0007669"/>
    <property type="project" value="InterPro"/>
</dbReference>
<evidence type="ECO:0000313" key="14">
    <source>
        <dbReference type="EMBL" id="GHO42357.1"/>
    </source>
</evidence>
<evidence type="ECO:0000256" key="11">
    <source>
        <dbReference type="RuleBase" id="RU000639"/>
    </source>
</evidence>
<dbReference type="RefSeq" id="WP_220191904.1">
    <property type="nucleotide sequence ID" value="NZ_BNJF01000001.1"/>
</dbReference>
<dbReference type="EMBL" id="BNJF01000001">
    <property type="protein sequence ID" value="GHO42357.1"/>
    <property type="molecule type" value="Genomic_DNA"/>
</dbReference>
<evidence type="ECO:0000256" key="13">
    <source>
        <dbReference type="SAM" id="MobiDB-lite"/>
    </source>
</evidence>
<keyword evidence="6 10" id="KW-0143">Chaperone</keyword>
<name>A0A8J3MN57_9CHLR</name>
<comment type="subunit">
    <text evidence="3 10">Homodimer.</text>
</comment>